<dbReference type="Proteomes" id="UP001159042">
    <property type="component" value="Unassembled WGS sequence"/>
</dbReference>
<dbReference type="SUPFAM" id="SSF53474">
    <property type="entry name" value="alpha/beta-Hydrolases"/>
    <property type="match status" value="1"/>
</dbReference>
<dbReference type="Gene3D" id="3.40.50.1820">
    <property type="entry name" value="alpha/beta hydrolase"/>
    <property type="match status" value="1"/>
</dbReference>
<reference evidence="2 3" key="1">
    <citation type="journal article" date="2023" name="Insect Mol. Biol.">
        <title>Genome sequencing provides insights into the evolution of gene families encoding plant cell wall-degrading enzymes in longhorned beetles.</title>
        <authorList>
            <person name="Shin N.R."/>
            <person name="Okamura Y."/>
            <person name="Kirsch R."/>
            <person name="Pauchet Y."/>
        </authorList>
    </citation>
    <scope>NUCLEOTIDE SEQUENCE [LARGE SCALE GENOMIC DNA]</scope>
    <source>
        <strain evidence="2">EAD_L_NR</strain>
    </source>
</reference>
<dbReference type="GO" id="GO:0045944">
    <property type="term" value="P:positive regulation of transcription by RNA polymerase II"/>
    <property type="evidence" value="ECO:0007669"/>
    <property type="project" value="TreeGrafter"/>
</dbReference>
<evidence type="ECO:0000313" key="2">
    <source>
        <dbReference type="EMBL" id="KAJ8914988.1"/>
    </source>
</evidence>
<dbReference type="PANTHER" id="PTHR13136:SF16">
    <property type="entry name" value="KAT8 REGULATORY NSL COMPLEX SUBUNIT 3"/>
    <property type="match status" value="1"/>
</dbReference>
<sequence length="232" mass="25792">MFSLSDFLLSWIKHTVQLASYAHHCFGSAAHRMTMTNCVDQMFSLTRGKIQDVRAEYPGRHIILLGFNAGGTLALQVAQVEPVLCVICLGFSLLTAEGRRGEPDDNLLELQCPILFVIGQCSNTSLQEDVEDLRERMRVETVKKKKKAEGITQSIVDRCIVDEIGEFVSGIILSPYPPQIRQSPTHIPPDIGTKKTKIERKRYNSNTSSLDSEPPSPTPRISRPGLNNSPTD</sequence>
<dbReference type="InterPro" id="IPR026555">
    <property type="entry name" value="NSL3/Tex30"/>
</dbReference>
<accession>A0AAV8VL52</accession>
<dbReference type="EMBL" id="JANEYG010000060">
    <property type="protein sequence ID" value="KAJ8914988.1"/>
    <property type="molecule type" value="Genomic_DNA"/>
</dbReference>
<proteinExistence type="predicted"/>
<keyword evidence="3" id="KW-1185">Reference proteome</keyword>
<dbReference type="AlphaFoldDB" id="A0AAV8VL52"/>
<feature type="region of interest" description="Disordered" evidence="1">
    <location>
        <begin position="178"/>
        <end position="232"/>
    </location>
</feature>
<dbReference type="InterPro" id="IPR029058">
    <property type="entry name" value="AB_hydrolase_fold"/>
</dbReference>
<gene>
    <name evidence="2" type="ORF">NQ315_002512</name>
</gene>
<comment type="caution">
    <text evidence="2">The sequence shown here is derived from an EMBL/GenBank/DDBJ whole genome shotgun (WGS) entry which is preliminary data.</text>
</comment>
<protein>
    <submittedName>
        <fullName evidence="2">Uncharacterized protein</fullName>
    </submittedName>
</protein>
<organism evidence="2 3">
    <name type="scientific">Exocentrus adspersus</name>
    <dbReference type="NCBI Taxonomy" id="1586481"/>
    <lineage>
        <taxon>Eukaryota</taxon>
        <taxon>Metazoa</taxon>
        <taxon>Ecdysozoa</taxon>
        <taxon>Arthropoda</taxon>
        <taxon>Hexapoda</taxon>
        <taxon>Insecta</taxon>
        <taxon>Pterygota</taxon>
        <taxon>Neoptera</taxon>
        <taxon>Endopterygota</taxon>
        <taxon>Coleoptera</taxon>
        <taxon>Polyphaga</taxon>
        <taxon>Cucujiformia</taxon>
        <taxon>Chrysomeloidea</taxon>
        <taxon>Cerambycidae</taxon>
        <taxon>Lamiinae</taxon>
        <taxon>Acanthocinini</taxon>
        <taxon>Exocentrus</taxon>
    </lineage>
</organism>
<evidence type="ECO:0000256" key="1">
    <source>
        <dbReference type="SAM" id="MobiDB-lite"/>
    </source>
</evidence>
<dbReference type="GO" id="GO:0044545">
    <property type="term" value="C:NSL complex"/>
    <property type="evidence" value="ECO:0007669"/>
    <property type="project" value="TreeGrafter"/>
</dbReference>
<dbReference type="PANTHER" id="PTHR13136">
    <property type="entry name" value="TESTIS DEVELOPMENT PROTEIN PRTD"/>
    <property type="match status" value="1"/>
</dbReference>
<evidence type="ECO:0000313" key="3">
    <source>
        <dbReference type="Proteomes" id="UP001159042"/>
    </source>
</evidence>
<feature type="non-terminal residue" evidence="2">
    <location>
        <position position="232"/>
    </location>
</feature>
<name>A0AAV8VL52_9CUCU</name>